<feature type="compositionally biased region" description="Basic and acidic residues" evidence="5">
    <location>
        <begin position="472"/>
        <end position="482"/>
    </location>
</feature>
<feature type="region of interest" description="Disordered" evidence="5">
    <location>
        <begin position="85"/>
        <end position="104"/>
    </location>
</feature>
<keyword evidence="10" id="KW-1185">Reference proteome</keyword>
<dbReference type="GO" id="GO:0016020">
    <property type="term" value="C:membrane"/>
    <property type="evidence" value="ECO:0007669"/>
    <property type="project" value="UniProtKB-SubCell"/>
</dbReference>
<gene>
    <name evidence="9" type="ORF">GSI_06367</name>
</gene>
<evidence type="ECO:0000313" key="10">
    <source>
        <dbReference type="Proteomes" id="UP000230002"/>
    </source>
</evidence>
<feature type="region of interest" description="Disordered" evidence="5">
    <location>
        <begin position="674"/>
        <end position="878"/>
    </location>
</feature>
<feature type="compositionally biased region" description="Polar residues" evidence="5">
    <location>
        <begin position="697"/>
        <end position="706"/>
    </location>
</feature>
<keyword evidence="7" id="KW-0732">Signal</keyword>
<dbReference type="AlphaFoldDB" id="A0A2G8SD18"/>
<feature type="region of interest" description="Disordered" evidence="5">
    <location>
        <begin position="30"/>
        <end position="54"/>
    </location>
</feature>
<feature type="transmembrane region" description="Helical" evidence="6">
    <location>
        <begin position="184"/>
        <end position="205"/>
    </location>
</feature>
<feature type="compositionally biased region" description="Basic and acidic residues" evidence="5">
    <location>
        <begin position="711"/>
        <end position="728"/>
    </location>
</feature>
<feature type="transmembrane region" description="Helical" evidence="6">
    <location>
        <begin position="149"/>
        <end position="172"/>
    </location>
</feature>
<evidence type="ECO:0000259" key="8">
    <source>
        <dbReference type="Pfam" id="PF13886"/>
    </source>
</evidence>
<feature type="compositionally biased region" description="Basic and acidic residues" evidence="5">
    <location>
        <begin position="861"/>
        <end position="878"/>
    </location>
</feature>
<feature type="region of interest" description="Disordered" evidence="5">
    <location>
        <begin position="472"/>
        <end position="492"/>
    </location>
</feature>
<dbReference type="OrthoDB" id="102260at2759"/>
<dbReference type="PANTHER" id="PTHR39469">
    <property type="entry name" value="CHROMOSOME 1, WHOLE GENOME SHOTGUN SEQUENCE"/>
    <property type="match status" value="1"/>
</dbReference>
<accession>A0A2G8SD18</accession>
<evidence type="ECO:0000256" key="2">
    <source>
        <dbReference type="ARBA" id="ARBA00022692"/>
    </source>
</evidence>
<feature type="chain" id="PRO_5013553552" description="TM7S3/TM198-like domain-containing protein" evidence="7">
    <location>
        <begin position="27"/>
        <end position="878"/>
    </location>
</feature>
<proteinExistence type="predicted"/>
<dbReference type="STRING" id="1077348.A0A2G8SD18"/>
<feature type="domain" description="TM7S3/TM198-like" evidence="8">
    <location>
        <begin position="128"/>
        <end position="337"/>
    </location>
</feature>
<comment type="subcellular location">
    <subcellularLocation>
        <location evidence="1">Membrane</location>
        <topology evidence="1">Multi-pass membrane protein</topology>
    </subcellularLocation>
</comment>
<evidence type="ECO:0000313" key="9">
    <source>
        <dbReference type="EMBL" id="PIL31664.1"/>
    </source>
</evidence>
<sequence>MPARPWSPVLWSCLFSILLLLAFASAQTTSDTDSRSSSSSGNSPSPTGSVSLSLTTGSMTITTTTRSGNNNVPVTTVVPTTFNVTLTPSPTSTESSSTSAAAASATTSAPPDYTQLDTHLDAGFGVLGAILILTGLPSAFLGHKNRWSSIFLIGFYTLSLVCFVLILRFGVLQSINPPNTTLRGLFVLSSVVAGIAGGGIAIFFWKAAKYFTGAWGGFALALWIQCFRNGGLIHPLGFRWIMYIAISVIGFVLCTIPKLHYYIMLTSTAFVGATAFMLGVDCFTTAGLKEFYVWNIGFDSIFTKYQQHGIQFPVTQIMQIELGMMGAVSVMGVAVQFQILKILIRKMKEIELERKRQDQEAEARAAERFKDLESEMSEWDRMHPSSLAKHDRAGSGISGMPLLGKDGVPLDTDSPLSSPRPRYQSGLSEFMAAPTPVEELNRAARQQPQGTGILPALDLGDNIESNVPETFITKKADSDDTRQSGALTPGELDDLKRREELLSEIQGIRRSIDILRGDTPVPLPSSSSPSRHPSQSSRHLSQDLSAFAGTVPSHLRPPRQRDPRARVQSMELTTLSSMDAGPSISRPTSAPLRDDNWEVYLHERKLFQPPSGVTAPIPTTAIPAPSPKVPVSPAVMDALKERQHRESALSGEPVDAADLAAPSSEDLALALRPQHRRTVSQGGNVPVTILPPKRTTEQPTPRSGDSPTRVKTFEELVERHQKKMRELQDPVTQAQKEQADISEARNRWERAKNAEKQAVTKRQAEKEQAVKKEQRSGEGRRSGGQSPTAEGKHRRSLSAELLATVPGATTPSKRMSTMKVEDWQKNQVGTAAPTSRPPAGSHGRTGSSSMARRQTGVPFPDAERDRRRYPQHPRDPVS</sequence>
<dbReference type="Pfam" id="PF13886">
    <property type="entry name" value="TM7S3_TM198"/>
    <property type="match status" value="1"/>
</dbReference>
<evidence type="ECO:0000256" key="4">
    <source>
        <dbReference type="ARBA" id="ARBA00023136"/>
    </source>
</evidence>
<dbReference type="InterPro" id="IPR025256">
    <property type="entry name" value="TM7S3/TM198-like_dom"/>
</dbReference>
<dbReference type="Proteomes" id="UP000230002">
    <property type="component" value="Unassembled WGS sequence"/>
</dbReference>
<feature type="compositionally biased region" description="Low complexity" evidence="5">
    <location>
        <begin position="524"/>
        <end position="539"/>
    </location>
</feature>
<keyword evidence="4 6" id="KW-0472">Membrane</keyword>
<evidence type="ECO:0000256" key="7">
    <source>
        <dbReference type="SAM" id="SignalP"/>
    </source>
</evidence>
<feature type="transmembrane region" description="Helical" evidence="6">
    <location>
        <begin position="236"/>
        <end position="254"/>
    </location>
</feature>
<protein>
    <recommendedName>
        <fullName evidence="8">TM7S3/TM198-like domain-containing protein</fullName>
    </recommendedName>
</protein>
<feature type="compositionally biased region" description="Basic and acidic residues" evidence="5">
    <location>
        <begin position="762"/>
        <end position="781"/>
    </location>
</feature>
<evidence type="ECO:0000256" key="3">
    <source>
        <dbReference type="ARBA" id="ARBA00022989"/>
    </source>
</evidence>
<name>A0A2G8SD18_9APHY</name>
<feature type="region of interest" description="Disordered" evidence="5">
    <location>
        <begin position="516"/>
        <end position="541"/>
    </location>
</feature>
<evidence type="ECO:0000256" key="6">
    <source>
        <dbReference type="SAM" id="Phobius"/>
    </source>
</evidence>
<feature type="compositionally biased region" description="Basic and acidic residues" evidence="5">
    <location>
        <begin position="737"/>
        <end position="755"/>
    </location>
</feature>
<comment type="caution">
    <text evidence="9">The sequence shown here is derived from an EMBL/GenBank/DDBJ whole genome shotgun (WGS) entry which is preliminary data.</text>
</comment>
<evidence type="ECO:0000256" key="5">
    <source>
        <dbReference type="SAM" id="MobiDB-lite"/>
    </source>
</evidence>
<reference evidence="9 10" key="1">
    <citation type="journal article" date="2015" name="Sci. Rep.">
        <title>Chromosome-level genome map provides insights into diverse defense mechanisms in the medicinal fungus Ganoderma sinense.</title>
        <authorList>
            <person name="Zhu Y."/>
            <person name="Xu J."/>
            <person name="Sun C."/>
            <person name="Zhou S."/>
            <person name="Xu H."/>
            <person name="Nelson D.R."/>
            <person name="Qian J."/>
            <person name="Song J."/>
            <person name="Luo H."/>
            <person name="Xiang L."/>
            <person name="Li Y."/>
            <person name="Xu Z."/>
            <person name="Ji A."/>
            <person name="Wang L."/>
            <person name="Lu S."/>
            <person name="Hayward A."/>
            <person name="Sun W."/>
            <person name="Li X."/>
            <person name="Schwartz D.C."/>
            <person name="Wang Y."/>
            <person name="Chen S."/>
        </authorList>
    </citation>
    <scope>NUCLEOTIDE SEQUENCE [LARGE SCALE GENOMIC DNA]</scope>
    <source>
        <strain evidence="9 10">ZZ0214-1</strain>
    </source>
</reference>
<organism evidence="9 10">
    <name type="scientific">Ganoderma sinense ZZ0214-1</name>
    <dbReference type="NCBI Taxonomy" id="1077348"/>
    <lineage>
        <taxon>Eukaryota</taxon>
        <taxon>Fungi</taxon>
        <taxon>Dikarya</taxon>
        <taxon>Basidiomycota</taxon>
        <taxon>Agaricomycotina</taxon>
        <taxon>Agaricomycetes</taxon>
        <taxon>Polyporales</taxon>
        <taxon>Polyporaceae</taxon>
        <taxon>Ganoderma</taxon>
    </lineage>
</organism>
<evidence type="ECO:0000256" key="1">
    <source>
        <dbReference type="ARBA" id="ARBA00004141"/>
    </source>
</evidence>
<feature type="region of interest" description="Disordered" evidence="5">
    <location>
        <begin position="386"/>
        <end position="422"/>
    </location>
</feature>
<dbReference type="PANTHER" id="PTHR39469:SF1">
    <property type="entry name" value="DUF4203 DOMAIN-CONTAINING PROTEIN"/>
    <property type="match status" value="1"/>
</dbReference>
<feature type="transmembrane region" description="Helical" evidence="6">
    <location>
        <begin position="212"/>
        <end position="230"/>
    </location>
</feature>
<keyword evidence="3 6" id="KW-1133">Transmembrane helix</keyword>
<feature type="transmembrane region" description="Helical" evidence="6">
    <location>
        <begin position="122"/>
        <end position="142"/>
    </location>
</feature>
<keyword evidence="2 6" id="KW-0812">Transmembrane</keyword>
<feature type="transmembrane region" description="Helical" evidence="6">
    <location>
        <begin position="261"/>
        <end position="280"/>
    </location>
</feature>
<dbReference type="EMBL" id="AYKW01000012">
    <property type="protein sequence ID" value="PIL31664.1"/>
    <property type="molecule type" value="Genomic_DNA"/>
</dbReference>
<feature type="signal peptide" evidence="7">
    <location>
        <begin position="1"/>
        <end position="26"/>
    </location>
</feature>
<feature type="region of interest" description="Disordered" evidence="5">
    <location>
        <begin position="572"/>
        <end position="591"/>
    </location>
</feature>